<dbReference type="SUPFAM" id="SSF53756">
    <property type="entry name" value="UDP-Glycosyltransferase/glycogen phosphorylase"/>
    <property type="match status" value="1"/>
</dbReference>
<dbReference type="PANTHER" id="PTHR42655:SF1">
    <property type="entry name" value="GLYCOGEN PHOSPHORYLASE"/>
    <property type="match status" value="1"/>
</dbReference>
<dbReference type="NCBIfam" id="TIGR02094">
    <property type="entry name" value="more_P_ylases"/>
    <property type="match status" value="2"/>
</dbReference>
<reference evidence="10" key="1">
    <citation type="submission" date="2022-03" db="EMBL/GenBank/DDBJ databases">
        <title>Complete genome sequence of Caldinitratiruptor microaerophilus.</title>
        <authorList>
            <person name="Mukaiyama R."/>
            <person name="Nishiyama T."/>
            <person name="Ueda K."/>
        </authorList>
    </citation>
    <scope>NUCLEOTIDE SEQUENCE</scope>
    <source>
        <strain evidence="10">JCM 16183</strain>
    </source>
</reference>
<evidence type="ECO:0000256" key="3">
    <source>
        <dbReference type="ARBA" id="ARBA00006047"/>
    </source>
</evidence>
<evidence type="ECO:0000256" key="8">
    <source>
        <dbReference type="ARBA" id="ARBA00023277"/>
    </source>
</evidence>
<keyword evidence="11" id="KW-1185">Reference proteome</keyword>
<comment type="catalytic activity">
    <reaction evidence="1">
        <text>[(1-&gt;4)-alpha-D-glucosyl](n) + phosphate = [(1-&gt;4)-alpha-D-glucosyl](n-1) + alpha-D-glucose 1-phosphate</text>
        <dbReference type="Rhea" id="RHEA:41732"/>
        <dbReference type="Rhea" id="RHEA-COMP:9584"/>
        <dbReference type="Rhea" id="RHEA-COMP:9586"/>
        <dbReference type="ChEBI" id="CHEBI:15444"/>
        <dbReference type="ChEBI" id="CHEBI:43474"/>
        <dbReference type="ChEBI" id="CHEBI:58601"/>
        <dbReference type="EC" id="2.4.1.1"/>
    </reaction>
</comment>
<dbReference type="InterPro" id="IPR035090">
    <property type="entry name" value="Pyridoxal_P_attach_site"/>
</dbReference>
<evidence type="ECO:0000313" key="11">
    <source>
        <dbReference type="Proteomes" id="UP001163687"/>
    </source>
</evidence>
<evidence type="ECO:0000256" key="9">
    <source>
        <dbReference type="ARBA" id="ARBA00025174"/>
    </source>
</evidence>
<accession>A0AA35CM51</accession>
<keyword evidence="5" id="KW-0328">Glycosyltransferase</keyword>
<dbReference type="GO" id="GO:0030170">
    <property type="term" value="F:pyridoxal phosphate binding"/>
    <property type="evidence" value="ECO:0007669"/>
    <property type="project" value="InterPro"/>
</dbReference>
<evidence type="ECO:0000256" key="4">
    <source>
        <dbReference type="ARBA" id="ARBA00012591"/>
    </source>
</evidence>
<gene>
    <name evidence="10" type="ORF">caldi_20030</name>
</gene>
<comment type="cofactor">
    <cofactor evidence="2">
        <name>pyridoxal 5'-phosphate</name>
        <dbReference type="ChEBI" id="CHEBI:597326"/>
    </cofactor>
</comment>
<dbReference type="EMBL" id="AP025628">
    <property type="protein sequence ID" value="BDG60913.1"/>
    <property type="molecule type" value="Genomic_DNA"/>
</dbReference>
<dbReference type="PANTHER" id="PTHR42655">
    <property type="entry name" value="GLYCOGEN PHOSPHORYLASE"/>
    <property type="match status" value="1"/>
</dbReference>
<comment type="function">
    <text evidence="9">Phosphorylase is an important allosteric enzyme in carbohydrate metabolism. Enzymes from different sources differ in their regulatory mechanisms and in their natural substrates. However, all known phosphorylases share catalytic and structural properties.</text>
</comment>
<dbReference type="GO" id="GO:0005975">
    <property type="term" value="P:carbohydrate metabolic process"/>
    <property type="evidence" value="ECO:0007669"/>
    <property type="project" value="InterPro"/>
</dbReference>
<evidence type="ECO:0000256" key="5">
    <source>
        <dbReference type="ARBA" id="ARBA00022676"/>
    </source>
</evidence>
<dbReference type="Gene3D" id="3.40.50.2000">
    <property type="entry name" value="Glycogen Phosphorylase B"/>
    <property type="match status" value="3"/>
</dbReference>
<dbReference type="RefSeq" id="WP_264841599.1">
    <property type="nucleotide sequence ID" value="NZ_AP025628.1"/>
</dbReference>
<evidence type="ECO:0000256" key="1">
    <source>
        <dbReference type="ARBA" id="ARBA00001275"/>
    </source>
</evidence>
<dbReference type="InterPro" id="IPR011834">
    <property type="entry name" value="Agluc_phsphrylas"/>
</dbReference>
<organism evidence="10 11">
    <name type="scientific">Caldinitratiruptor microaerophilus</name>
    <dbReference type="NCBI Taxonomy" id="671077"/>
    <lineage>
        <taxon>Bacteria</taxon>
        <taxon>Bacillati</taxon>
        <taxon>Bacillota</taxon>
        <taxon>Clostridia</taxon>
        <taxon>Eubacteriales</taxon>
        <taxon>Symbiobacteriaceae</taxon>
        <taxon>Caldinitratiruptor</taxon>
    </lineage>
</organism>
<keyword evidence="8" id="KW-0119">Carbohydrate metabolism</keyword>
<evidence type="ECO:0000256" key="7">
    <source>
        <dbReference type="ARBA" id="ARBA00022898"/>
    </source>
</evidence>
<dbReference type="AlphaFoldDB" id="A0AA35CM51"/>
<sequence length="535" mass="60133">MEGARRPLVAYFCMEYGLHEELHTYAGGLGVLAGDHLKAAREIGLPLVGVGLLWRQGYTTQLIGEGGRPYDTYPDFRYDFLEDTGVRLCLRIRDRQVAVKVWLVDRYGNAPLYLLDTDLPENPFPDRAITAQLYGGSAEDRVAQEMVLGIGGVRALRRLGLNPTVYHFNEGHAVFAGIELIREQMERGLSFEDAREAVREQIVFTTHTPVSAGNEVHDHGLLRYMEAYHGLSYEQMRRIGGDPFGMTVAGLRLARLANGVSALHGRVARAMWSDVDQAAPIVHITNGVHPGTWQDPRIRAARGQAGDLWEAHLECKRELLQEVEARTGLWLDPAVLTIGFARRAAPYKRPDLIFRDPGRIVRLLESGRLQLLFSGKAHPRDEAAKEIVARLVDWARRFPGRVVFLQNYDMRLARVLTRGCDVWLNNPQRPLEASGTSGMKAAMNGVLNLSVLDGWWAEACEHGVNGWQFGGGYVGEGQADHDARALYDVLEREVIPTFYGDRDRWVRMMGASIDMSARFTAHRMVEQYRQLMYGL</sequence>
<name>A0AA35CM51_9FIRM</name>
<evidence type="ECO:0000256" key="2">
    <source>
        <dbReference type="ARBA" id="ARBA00001933"/>
    </source>
</evidence>
<keyword evidence="6" id="KW-0808">Transferase</keyword>
<proteinExistence type="inferred from homology"/>
<dbReference type="GO" id="GO:0008184">
    <property type="term" value="F:glycogen phosphorylase activity"/>
    <property type="evidence" value="ECO:0007669"/>
    <property type="project" value="InterPro"/>
</dbReference>
<dbReference type="InterPro" id="IPR000811">
    <property type="entry name" value="Glyco_trans_35"/>
</dbReference>
<dbReference type="Pfam" id="PF00343">
    <property type="entry name" value="Phosphorylase"/>
    <property type="match status" value="1"/>
</dbReference>
<dbReference type="InterPro" id="IPR052182">
    <property type="entry name" value="Glycogen/Maltodextrin_Phosph"/>
</dbReference>
<protein>
    <recommendedName>
        <fullName evidence="4">glycogen phosphorylase</fullName>
        <ecNumber evidence="4">2.4.1.1</ecNumber>
    </recommendedName>
</protein>
<keyword evidence="7" id="KW-0663">Pyridoxal phosphate</keyword>
<dbReference type="KEGG" id="cmic:caldi_20030"/>
<dbReference type="PROSITE" id="PS00102">
    <property type="entry name" value="PHOSPHORYLASE"/>
    <property type="match status" value="1"/>
</dbReference>
<dbReference type="Proteomes" id="UP001163687">
    <property type="component" value="Chromosome"/>
</dbReference>
<dbReference type="EC" id="2.4.1.1" evidence="4"/>
<comment type="similarity">
    <text evidence="3">Belongs to the glycogen phosphorylase family.</text>
</comment>
<evidence type="ECO:0000256" key="6">
    <source>
        <dbReference type="ARBA" id="ARBA00022679"/>
    </source>
</evidence>
<evidence type="ECO:0000313" key="10">
    <source>
        <dbReference type="EMBL" id="BDG60913.1"/>
    </source>
</evidence>